<gene>
    <name evidence="1" type="ORF">MYCFIDRAFT_172768</name>
</gene>
<dbReference type="KEGG" id="pfj:MYCFIDRAFT_172768"/>
<dbReference type="STRING" id="383855.M3BCU9"/>
<protein>
    <submittedName>
        <fullName evidence="1">Uncharacterized protein</fullName>
    </submittedName>
</protein>
<dbReference type="AlphaFoldDB" id="M3BCU9"/>
<evidence type="ECO:0000313" key="2">
    <source>
        <dbReference type="Proteomes" id="UP000016932"/>
    </source>
</evidence>
<dbReference type="VEuPathDB" id="FungiDB:MYCFIDRAFT_172768"/>
<dbReference type="RefSeq" id="XP_007924149.1">
    <property type="nucleotide sequence ID" value="XM_007925958.1"/>
</dbReference>
<dbReference type="PROSITE" id="PS51257">
    <property type="entry name" value="PROKAR_LIPOPROTEIN"/>
    <property type="match status" value="1"/>
</dbReference>
<dbReference type="EMBL" id="KB446556">
    <property type="protein sequence ID" value="EME87102.1"/>
    <property type="molecule type" value="Genomic_DNA"/>
</dbReference>
<keyword evidence="2" id="KW-1185">Reference proteome</keyword>
<dbReference type="Proteomes" id="UP000016932">
    <property type="component" value="Unassembled WGS sequence"/>
</dbReference>
<reference evidence="1 2" key="1">
    <citation type="journal article" date="2012" name="PLoS Pathog.">
        <title>Diverse lifestyles and strategies of plant pathogenesis encoded in the genomes of eighteen Dothideomycetes fungi.</title>
        <authorList>
            <person name="Ohm R.A."/>
            <person name="Feau N."/>
            <person name="Henrissat B."/>
            <person name="Schoch C.L."/>
            <person name="Horwitz B.A."/>
            <person name="Barry K.W."/>
            <person name="Condon B.J."/>
            <person name="Copeland A.C."/>
            <person name="Dhillon B."/>
            <person name="Glaser F."/>
            <person name="Hesse C.N."/>
            <person name="Kosti I."/>
            <person name="LaButti K."/>
            <person name="Lindquist E.A."/>
            <person name="Lucas S."/>
            <person name="Salamov A.A."/>
            <person name="Bradshaw R.E."/>
            <person name="Ciuffetti L."/>
            <person name="Hamelin R.C."/>
            <person name="Kema G.H.J."/>
            <person name="Lawrence C."/>
            <person name="Scott J.A."/>
            <person name="Spatafora J.W."/>
            <person name="Turgeon B.G."/>
            <person name="de Wit P.J.G.M."/>
            <person name="Zhong S."/>
            <person name="Goodwin S.B."/>
            <person name="Grigoriev I.V."/>
        </authorList>
    </citation>
    <scope>NUCLEOTIDE SEQUENCE [LARGE SCALE GENOMIC DNA]</scope>
    <source>
        <strain evidence="1 2">CIRAD86</strain>
    </source>
</reference>
<sequence>MEPRASMAMGGASGCWGFILMTNFSAAVCWASSLKREGEEEEEMEDLLLRGMMVEDVLLARSAMLDFFFWFVVSQWIPAVRQSVGGMVSILLIYNGALRHDSLALRGDDGVVVVASIKPPIGKMSRVMSGCLESGYAMFRDFGDCVPGLLEMPIEAEKFRVVCSKSLAMIGSTDILAPLGPSESDDGPWDVHLNCSLPLRVLKKSRHRGWFISQRVRGRLRNDYWMLCVVDSMRLIIDARLVVAAIRFRSRVIEVIRLLLSTLMVGVRTPPPPSPTALARYAHPIRAFLACRAMPFSPVVAFFADGTMPGAIVLFPSTIWRVVTSAAEGEVILLPFVLELEQARSKQLFHVSEAKEQTALDEFQKDSSTGQAFDGSISEAVNNAKANKQCSHKTGDLLKQAAQYLRTQARRKSKMPGFKGISEQALRSLVRYYFLQSRPCLQILCTAFFSVDLGSDFVVLPADAEILRSISAATPLTPSSFNPANVYLNNAPLT</sequence>
<dbReference type="OrthoDB" id="5379086at2759"/>
<dbReference type="GeneID" id="19332856"/>
<organism evidence="1 2">
    <name type="scientific">Pseudocercospora fijiensis (strain CIRAD86)</name>
    <name type="common">Black leaf streak disease fungus</name>
    <name type="synonym">Mycosphaerella fijiensis</name>
    <dbReference type="NCBI Taxonomy" id="383855"/>
    <lineage>
        <taxon>Eukaryota</taxon>
        <taxon>Fungi</taxon>
        <taxon>Dikarya</taxon>
        <taxon>Ascomycota</taxon>
        <taxon>Pezizomycotina</taxon>
        <taxon>Dothideomycetes</taxon>
        <taxon>Dothideomycetidae</taxon>
        <taxon>Mycosphaerellales</taxon>
        <taxon>Mycosphaerellaceae</taxon>
        <taxon>Pseudocercospora</taxon>
    </lineage>
</organism>
<proteinExistence type="predicted"/>
<dbReference type="HOGENOM" id="CLU_552228_0_0_1"/>
<evidence type="ECO:0000313" key="1">
    <source>
        <dbReference type="EMBL" id="EME87102.1"/>
    </source>
</evidence>
<name>M3BCU9_PSEFD</name>
<dbReference type="eggNOG" id="ENOG502THAS">
    <property type="taxonomic scope" value="Eukaryota"/>
</dbReference>
<accession>M3BCU9</accession>